<evidence type="ECO:0000256" key="1">
    <source>
        <dbReference type="SAM" id="MobiDB-lite"/>
    </source>
</evidence>
<feature type="compositionally biased region" description="Low complexity" evidence="1">
    <location>
        <begin position="55"/>
        <end position="73"/>
    </location>
</feature>
<proteinExistence type="predicted"/>
<dbReference type="InterPro" id="IPR024737">
    <property type="entry name" value="Get5_N"/>
</dbReference>
<dbReference type="SUPFAM" id="SSF54236">
    <property type="entry name" value="Ubiquitin-like"/>
    <property type="match status" value="1"/>
</dbReference>
<reference evidence="4 5" key="1">
    <citation type="journal article" date="2018" name="Sci. Rep.">
        <title>Comparative genomics provides insights into the lifestyle and reveals functional heterogeneity of dark septate endophytic fungi.</title>
        <authorList>
            <person name="Knapp D.G."/>
            <person name="Nemeth J.B."/>
            <person name="Barry K."/>
            <person name="Hainaut M."/>
            <person name="Henrissat B."/>
            <person name="Johnson J."/>
            <person name="Kuo A."/>
            <person name="Lim J.H.P."/>
            <person name="Lipzen A."/>
            <person name="Nolan M."/>
            <person name="Ohm R.A."/>
            <person name="Tamas L."/>
            <person name="Grigoriev I.V."/>
            <person name="Spatafora J.W."/>
            <person name="Nagy L.G."/>
            <person name="Kovacs G.M."/>
        </authorList>
    </citation>
    <scope>NUCLEOTIDE SEQUENCE [LARGE SCALE GENOMIC DNA]</scope>
    <source>
        <strain evidence="4 5">DSE2036</strain>
    </source>
</reference>
<evidence type="ECO:0000313" key="4">
    <source>
        <dbReference type="EMBL" id="PVI02781.1"/>
    </source>
</evidence>
<evidence type="ECO:0000259" key="2">
    <source>
        <dbReference type="Pfam" id="PF12754"/>
    </source>
</evidence>
<sequence length="248" mass="25451">MSEVTFCKQYLSALDGRPVKLSSDHIADARQYPPGAVFTLPRLAHPPHPQRPNPSSTSTASTNDASATSTSSNSATTISISLKPLKPSTPTIPLSNISAAKTSIYDLKTAYATATSLPAGKIKILFKKKPVGDSKTVAEVVGDADAGSEVEFGVMVMGGATAAGVSSSSSPVASPPAVAPTEAEKGLGGGGAAGETSAPAAQGPSGKEVVASEAFWEDLHGFIVQRIRDEKEGGRLVGVFREAWEKSK</sequence>
<organism evidence="4 5">
    <name type="scientific">Periconia macrospinosa</name>
    <dbReference type="NCBI Taxonomy" id="97972"/>
    <lineage>
        <taxon>Eukaryota</taxon>
        <taxon>Fungi</taxon>
        <taxon>Dikarya</taxon>
        <taxon>Ascomycota</taxon>
        <taxon>Pezizomycotina</taxon>
        <taxon>Dothideomycetes</taxon>
        <taxon>Pleosporomycetidae</taxon>
        <taxon>Pleosporales</taxon>
        <taxon>Massarineae</taxon>
        <taxon>Periconiaceae</taxon>
        <taxon>Periconia</taxon>
    </lineage>
</organism>
<evidence type="ECO:0000313" key="5">
    <source>
        <dbReference type="Proteomes" id="UP000244855"/>
    </source>
</evidence>
<evidence type="ECO:0008006" key="6">
    <source>
        <dbReference type="Google" id="ProtNLM"/>
    </source>
</evidence>
<feature type="compositionally biased region" description="Low complexity" evidence="1">
    <location>
        <begin position="194"/>
        <end position="203"/>
    </location>
</feature>
<dbReference type="Pfam" id="PF12754">
    <property type="entry name" value="Get5_N"/>
    <property type="match status" value="1"/>
</dbReference>
<feature type="region of interest" description="Disordered" evidence="1">
    <location>
        <begin position="37"/>
        <end position="73"/>
    </location>
</feature>
<protein>
    <recommendedName>
        <fullName evidence="6">Ubiquitin-like domain-containing protein</fullName>
    </recommendedName>
</protein>
<dbReference type="OrthoDB" id="5366541at2759"/>
<accession>A0A2V1DX82</accession>
<name>A0A2V1DX82_9PLEO</name>
<feature type="domain" description="Get5 N-terminal" evidence="2">
    <location>
        <begin position="6"/>
        <end position="159"/>
    </location>
</feature>
<dbReference type="InterPro" id="IPR049256">
    <property type="entry name" value="Get5_C"/>
</dbReference>
<gene>
    <name evidence="4" type="ORF">DM02DRAFT_612756</name>
</gene>
<dbReference type="STRING" id="97972.A0A2V1DX82"/>
<dbReference type="Pfam" id="PF17183">
    <property type="entry name" value="Get5_C"/>
    <property type="match status" value="1"/>
</dbReference>
<dbReference type="Proteomes" id="UP000244855">
    <property type="component" value="Unassembled WGS sequence"/>
</dbReference>
<dbReference type="EMBL" id="KZ805339">
    <property type="protein sequence ID" value="PVI02781.1"/>
    <property type="molecule type" value="Genomic_DNA"/>
</dbReference>
<dbReference type="Gene3D" id="1.10.286.70">
    <property type="entry name" value="Get5 dimerization domain"/>
    <property type="match status" value="1"/>
</dbReference>
<dbReference type="AlphaFoldDB" id="A0A2V1DX82"/>
<dbReference type="InterPro" id="IPR029071">
    <property type="entry name" value="Ubiquitin-like_domsf"/>
</dbReference>
<feature type="domain" description="Get5 C-terminal" evidence="3">
    <location>
        <begin position="198"/>
        <end position="247"/>
    </location>
</feature>
<keyword evidence="5" id="KW-1185">Reference proteome</keyword>
<feature type="region of interest" description="Disordered" evidence="1">
    <location>
        <begin position="165"/>
        <end position="209"/>
    </location>
</feature>
<evidence type="ECO:0000259" key="3">
    <source>
        <dbReference type="Pfam" id="PF17183"/>
    </source>
</evidence>